<dbReference type="GO" id="GO:0016740">
    <property type="term" value="F:transferase activity"/>
    <property type="evidence" value="ECO:0007669"/>
    <property type="project" value="UniProtKB-KW"/>
</dbReference>
<accession>A0A378L7Z4</accession>
<evidence type="ECO:0000313" key="3">
    <source>
        <dbReference type="EMBL" id="STY23195.1"/>
    </source>
</evidence>
<dbReference type="SUPFAM" id="SSF53448">
    <property type="entry name" value="Nucleotide-diphospho-sugar transferases"/>
    <property type="match status" value="1"/>
</dbReference>
<dbReference type="Proteomes" id="UP000054820">
    <property type="component" value="Unassembled WGS sequence"/>
</dbReference>
<organism evidence="3 5">
    <name type="scientific">Legionella steigerwaltii</name>
    <dbReference type="NCBI Taxonomy" id="460"/>
    <lineage>
        <taxon>Bacteria</taxon>
        <taxon>Pseudomonadati</taxon>
        <taxon>Pseudomonadota</taxon>
        <taxon>Gammaproteobacteria</taxon>
        <taxon>Legionellales</taxon>
        <taxon>Legionellaceae</taxon>
        <taxon>Legionella</taxon>
    </lineage>
</organism>
<dbReference type="EMBL" id="UGOY01000001">
    <property type="protein sequence ID" value="STY23195.1"/>
    <property type="molecule type" value="Genomic_DNA"/>
</dbReference>
<dbReference type="RefSeq" id="WP_058475928.1">
    <property type="nucleotide sequence ID" value="NZ_CAAAIO010000003.1"/>
</dbReference>
<evidence type="ECO:0000313" key="5">
    <source>
        <dbReference type="Proteomes" id="UP000255110"/>
    </source>
</evidence>
<evidence type="ECO:0000313" key="4">
    <source>
        <dbReference type="Proteomes" id="UP000054820"/>
    </source>
</evidence>
<dbReference type="Pfam" id="PF04488">
    <property type="entry name" value="Gly_transf_sug"/>
    <property type="match status" value="1"/>
</dbReference>
<sequence length="548" mass="62936">MKSLQSIPPVFHYVWVGGEIKPHYLKSIKDLSGVAYRNCFNKTIIWTDDEKIINKPLSRLDLQESSIKYRSGKSQKPLRAPSKRHPKDKVSREPSLAETLDVPINAGNCHIEIRNINELVSRLKNDPIFSDKETNALLLHILNEAIGNKNLAAVSDLIRYCSLYYFGGYYLDTDLLALVNKSTTLVPDKPKFGIIGHFRRFEHPEEKRYYARLFGIELPLEIEGNNDAFGVVPRHPILRVTIKHMLNRYAQLQTEPVIFKNGFTDIVDKLKQPLGTFERDFLSKLTSDKNAQNNFMSELLNKSFELHLLNNVNFDEMDLNNLPKRTRKSVENDKAKVWEAIDNLIDQYTTLLKVKKNSKQSTRKLAIELIGVVQSEIKNHKAQYSMGYEFATEQDAKRFPFVQGTSTKTNKRRANTCLTGVNSFCDAIEEFVFYKDKKKSSPYTENEMEAFPSEELTKSNFRENLAAIQSPGDYEEKIQLAGCDIRIQCDKTWLQNTQKKVSYDDSDLPSKTKYYSFFKGSDESSATKNADRNLAGKMEAHAHMDMFT</sequence>
<reference evidence="3 5" key="2">
    <citation type="submission" date="2018-06" db="EMBL/GenBank/DDBJ databases">
        <authorList>
            <consortium name="Pathogen Informatics"/>
            <person name="Doyle S."/>
        </authorList>
    </citation>
    <scope>NUCLEOTIDE SEQUENCE [LARGE SCALE GENOMIC DNA]</scope>
    <source>
        <strain evidence="3 5">NCTC11991</strain>
    </source>
</reference>
<name>A0A378L7Z4_9GAMM</name>
<dbReference type="InterPro" id="IPR007577">
    <property type="entry name" value="GlycoTrfase_DXD_sugar-bd_CS"/>
</dbReference>
<proteinExistence type="predicted"/>
<protein>
    <submittedName>
        <fullName evidence="3">Glycosyltransferase</fullName>
    </submittedName>
</protein>
<feature type="region of interest" description="Disordered" evidence="1">
    <location>
        <begin position="69"/>
        <end position="95"/>
    </location>
</feature>
<evidence type="ECO:0000313" key="2">
    <source>
        <dbReference type="EMBL" id="KTD81116.1"/>
    </source>
</evidence>
<gene>
    <name evidence="2" type="ORF">Lstg_0343</name>
    <name evidence="3" type="ORF">NCTC11991_01799</name>
</gene>
<dbReference type="Gene3D" id="3.90.550.20">
    <property type="match status" value="1"/>
</dbReference>
<evidence type="ECO:0000256" key="1">
    <source>
        <dbReference type="SAM" id="MobiDB-lite"/>
    </source>
</evidence>
<dbReference type="Proteomes" id="UP000255110">
    <property type="component" value="Unassembled WGS sequence"/>
</dbReference>
<keyword evidence="4" id="KW-1185">Reference proteome</keyword>
<keyword evidence="3" id="KW-0808">Transferase</keyword>
<dbReference type="AlphaFoldDB" id="A0A378L7Z4"/>
<dbReference type="InterPro" id="IPR029044">
    <property type="entry name" value="Nucleotide-diphossugar_trans"/>
</dbReference>
<dbReference type="EMBL" id="LNYZ01000001">
    <property type="protein sequence ID" value="KTD81116.1"/>
    <property type="molecule type" value="Genomic_DNA"/>
</dbReference>
<reference evidence="2 4" key="1">
    <citation type="submission" date="2015-11" db="EMBL/GenBank/DDBJ databases">
        <title>Genomic analysis of 38 Legionella species identifies large and diverse effector repertoires.</title>
        <authorList>
            <person name="Burstein D."/>
            <person name="Amaro F."/>
            <person name="Zusman T."/>
            <person name="Lifshitz Z."/>
            <person name="Cohen O."/>
            <person name="Gilbert J.A."/>
            <person name="Pupko T."/>
            <person name="Shuman H.A."/>
            <person name="Segal G."/>
        </authorList>
    </citation>
    <scope>NUCLEOTIDE SEQUENCE [LARGE SCALE GENOMIC DNA]</scope>
    <source>
        <strain evidence="2 4">SC-18-C9</strain>
    </source>
</reference>